<dbReference type="GO" id="GO:0032259">
    <property type="term" value="P:methylation"/>
    <property type="evidence" value="ECO:0007669"/>
    <property type="project" value="UniProtKB-KW"/>
</dbReference>
<gene>
    <name evidence="5" type="primary">bioC</name>
    <name evidence="7" type="ORF">F938_01978</name>
</gene>
<evidence type="ECO:0000256" key="2">
    <source>
        <dbReference type="ARBA" id="ARBA00022679"/>
    </source>
</evidence>
<dbReference type="PATRIC" id="fig|1217650.3.peg.1935"/>
<dbReference type="GO" id="GO:0010340">
    <property type="term" value="F:carboxyl-O-methyltransferase activity"/>
    <property type="evidence" value="ECO:0007669"/>
    <property type="project" value="UniProtKB-UniRule"/>
</dbReference>
<feature type="domain" description="Methyltransferase" evidence="6">
    <location>
        <begin position="51"/>
        <end position="140"/>
    </location>
</feature>
<evidence type="ECO:0000313" key="8">
    <source>
        <dbReference type="Proteomes" id="UP000013251"/>
    </source>
</evidence>
<dbReference type="InterPro" id="IPR050602">
    <property type="entry name" value="Malonyl-ACP_OMT"/>
</dbReference>
<dbReference type="InterPro" id="IPR041698">
    <property type="entry name" value="Methyltransf_25"/>
</dbReference>
<evidence type="ECO:0000259" key="6">
    <source>
        <dbReference type="Pfam" id="PF13649"/>
    </source>
</evidence>
<dbReference type="CDD" id="cd02440">
    <property type="entry name" value="AdoMet_MTases"/>
    <property type="match status" value="1"/>
</dbReference>
<comment type="pathway">
    <text evidence="5">Cofactor biosynthesis; biotin biosynthesis.</text>
</comment>
<dbReference type="EMBL" id="APQG01000021">
    <property type="protein sequence ID" value="ENV96797.1"/>
    <property type="molecule type" value="Genomic_DNA"/>
</dbReference>
<evidence type="ECO:0000313" key="7">
    <source>
        <dbReference type="EMBL" id="ENV96797.1"/>
    </source>
</evidence>
<comment type="caution">
    <text evidence="7">The sequence shown here is derived from an EMBL/GenBank/DDBJ whole genome shotgun (WGS) entry which is preliminary data.</text>
</comment>
<organism evidence="7 8">
    <name type="scientific">Acinetobacter bereziniae LMG 1003 = CIP 70.12</name>
    <dbReference type="NCBI Taxonomy" id="981324"/>
    <lineage>
        <taxon>Bacteria</taxon>
        <taxon>Pseudomonadati</taxon>
        <taxon>Pseudomonadota</taxon>
        <taxon>Gammaproteobacteria</taxon>
        <taxon>Moraxellales</taxon>
        <taxon>Moraxellaceae</taxon>
        <taxon>Acinetobacter</taxon>
    </lineage>
</organism>
<dbReference type="EC" id="2.1.1.197" evidence="5"/>
<keyword evidence="8" id="KW-1185">Reference proteome</keyword>
<dbReference type="HAMAP" id="MF_00835">
    <property type="entry name" value="BioC"/>
    <property type="match status" value="1"/>
</dbReference>
<protein>
    <recommendedName>
        <fullName evidence="5">Malonyl-[acyl-carrier protein] O-methyltransferase</fullName>
        <shortName evidence="5">Malonyl-ACP O-methyltransferase</shortName>
        <ecNumber evidence="5">2.1.1.197</ecNumber>
    </recommendedName>
    <alternativeName>
        <fullName evidence="5">Biotin synthesis protein BioC</fullName>
    </alternativeName>
</protein>
<dbReference type="HOGENOM" id="CLU_046586_1_0_6"/>
<evidence type="ECO:0000256" key="3">
    <source>
        <dbReference type="ARBA" id="ARBA00022691"/>
    </source>
</evidence>
<evidence type="ECO:0000256" key="4">
    <source>
        <dbReference type="ARBA" id="ARBA00022756"/>
    </source>
</evidence>
<dbReference type="GO" id="GO:0009102">
    <property type="term" value="P:biotin biosynthetic process"/>
    <property type="evidence" value="ECO:0007669"/>
    <property type="project" value="UniProtKB-UniRule"/>
</dbReference>
<keyword evidence="1 5" id="KW-0489">Methyltransferase</keyword>
<keyword evidence="4 5" id="KW-0093">Biotin biosynthesis</keyword>
<comment type="function">
    <text evidence="5">Converts the free carboxyl group of a malonyl-thioester to its methyl ester by transfer of a methyl group from S-adenosyl-L-methionine (SAM). It allows to synthesize pimeloyl-ACP via the fatty acid synthetic pathway.</text>
</comment>
<proteinExistence type="inferred from homology"/>
<dbReference type="GO" id="GO:0102130">
    <property type="term" value="F:malonyl-CoA methyltransferase activity"/>
    <property type="evidence" value="ECO:0007669"/>
    <property type="project" value="UniProtKB-EC"/>
</dbReference>
<comment type="similarity">
    <text evidence="5">Belongs to the methyltransferase superfamily.</text>
</comment>
<reference evidence="7 8" key="1">
    <citation type="submission" date="2013-02" db="EMBL/GenBank/DDBJ databases">
        <title>The Genome Sequence of Acinetobacter bereziniae CIP 70.12.</title>
        <authorList>
            <consortium name="The Broad Institute Genome Sequencing Platform"/>
            <consortium name="The Broad Institute Genome Sequencing Center for Infectious Disease"/>
            <person name="Cerqueira G."/>
            <person name="Feldgarden M."/>
            <person name="Courvalin P."/>
            <person name="Perichon B."/>
            <person name="Grillot-Courvalin C."/>
            <person name="Clermont D."/>
            <person name="Rocha E."/>
            <person name="Yoon E.-J."/>
            <person name="Nemec A."/>
            <person name="Walker B."/>
            <person name="Young S.K."/>
            <person name="Zeng Q."/>
            <person name="Gargeya S."/>
            <person name="Fitzgerald M."/>
            <person name="Haas B."/>
            <person name="Abouelleil A."/>
            <person name="Alvarado L."/>
            <person name="Arachchi H.M."/>
            <person name="Berlin A.M."/>
            <person name="Chapman S.B."/>
            <person name="Dewar J."/>
            <person name="Goldberg J."/>
            <person name="Griggs A."/>
            <person name="Gujja S."/>
            <person name="Hansen M."/>
            <person name="Howarth C."/>
            <person name="Imamovic A."/>
            <person name="Larimer J."/>
            <person name="McCowan C."/>
            <person name="Murphy C."/>
            <person name="Neiman D."/>
            <person name="Pearson M."/>
            <person name="Priest M."/>
            <person name="Roberts A."/>
            <person name="Saif S."/>
            <person name="Shea T."/>
            <person name="Sisk P."/>
            <person name="Sykes S."/>
            <person name="Wortman J."/>
            <person name="Nusbaum C."/>
            <person name="Birren B."/>
        </authorList>
    </citation>
    <scope>NUCLEOTIDE SEQUENCE [LARGE SCALE GENOMIC DNA]</scope>
    <source>
        <strain evidence="7 8">CIP 70.12</strain>
    </source>
</reference>
<dbReference type="RefSeq" id="WP_005031166.1">
    <property type="nucleotide sequence ID" value="NZ_KB849755.1"/>
</dbReference>
<name>N9DEY7_ACIBZ</name>
<dbReference type="Proteomes" id="UP000013251">
    <property type="component" value="Unassembled WGS sequence"/>
</dbReference>
<dbReference type="AlphaFoldDB" id="N9DEY7"/>
<accession>N9DEY7</accession>
<dbReference type="OrthoDB" id="9760689at2"/>
<comment type="catalytic activity">
    <reaction evidence="5">
        <text>malonyl-[ACP] + S-adenosyl-L-methionine = malonyl-[ACP] methyl ester + S-adenosyl-L-homocysteine</text>
        <dbReference type="Rhea" id="RHEA:17105"/>
        <dbReference type="Rhea" id="RHEA-COMP:9623"/>
        <dbReference type="Rhea" id="RHEA-COMP:9954"/>
        <dbReference type="ChEBI" id="CHEBI:57856"/>
        <dbReference type="ChEBI" id="CHEBI:59789"/>
        <dbReference type="ChEBI" id="CHEBI:78449"/>
        <dbReference type="ChEBI" id="CHEBI:78845"/>
        <dbReference type="EC" id="2.1.1.197"/>
    </reaction>
</comment>
<dbReference type="Gene3D" id="3.40.50.150">
    <property type="entry name" value="Vaccinia Virus protein VP39"/>
    <property type="match status" value="1"/>
</dbReference>
<dbReference type="InterPro" id="IPR029063">
    <property type="entry name" value="SAM-dependent_MTases_sf"/>
</dbReference>
<evidence type="ECO:0000256" key="5">
    <source>
        <dbReference type="HAMAP-Rule" id="MF_00835"/>
    </source>
</evidence>
<dbReference type="SUPFAM" id="SSF53335">
    <property type="entry name" value="S-adenosyl-L-methionine-dependent methyltransferases"/>
    <property type="match status" value="1"/>
</dbReference>
<dbReference type="UniPathway" id="UPA00078"/>
<dbReference type="GeneID" id="69464109"/>
<sequence>MKSLKLDMSQIALRFAQAGQSYPEQAIVQRKIAQHLSDLITQYGVGEYDKVFEIGCGSGNLTQLLIQKFNIKDLILNDLYEDVQQHFNFNVISNPQVNWLIGDIEQLEFPQNLNLVASSSALQWINDLDAIFKQAFHHLTAQAELCFSSFGQHNLREIKSLTGQGLSYLSIKDLQAKLQKNGFEILHLSEQIEQLTFTHPKQVLQHLKATGVTATASSFRWTKQSLMDFYQNYQQFSYVDEAGVLQYRLTYHPIYCIARRMS</sequence>
<dbReference type="NCBIfam" id="TIGR02072">
    <property type="entry name" value="BioC"/>
    <property type="match status" value="1"/>
</dbReference>
<dbReference type="Pfam" id="PF13649">
    <property type="entry name" value="Methyltransf_25"/>
    <property type="match status" value="1"/>
</dbReference>
<dbReference type="InterPro" id="IPR011814">
    <property type="entry name" value="BioC"/>
</dbReference>
<dbReference type="PANTHER" id="PTHR13090">
    <property type="entry name" value="ARGININE-HYDROXYLASE NDUFAF5, MITOCHONDRIAL"/>
    <property type="match status" value="1"/>
</dbReference>
<keyword evidence="2 5" id="KW-0808">Transferase</keyword>
<evidence type="ECO:0000256" key="1">
    <source>
        <dbReference type="ARBA" id="ARBA00022603"/>
    </source>
</evidence>
<dbReference type="PANTHER" id="PTHR13090:SF1">
    <property type="entry name" value="ARGININE-HYDROXYLASE NDUFAF5, MITOCHONDRIAL"/>
    <property type="match status" value="1"/>
</dbReference>
<keyword evidence="3 5" id="KW-0949">S-adenosyl-L-methionine</keyword>